<dbReference type="AlphaFoldDB" id="B0VHB1"/>
<keyword evidence="5" id="KW-0051">Antiviral defense</keyword>
<dbReference type="NCBIfam" id="TIGR01899">
    <property type="entry name" value="cas_TM1807_csm5"/>
    <property type="match status" value="1"/>
</dbReference>
<proteinExistence type="inferred from homology"/>
<organism evidence="8 9">
    <name type="scientific">Cloacimonas acidaminovorans (strain Evry)</name>
    <dbReference type="NCBI Taxonomy" id="459349"/>
    <lineage>
        <taxon>Bacteria</taxon>
        <taxon>Pseudomonadati</taxon>
        <taxon>Candidatus Cloacimonadota</taxon>
        <taxon>Candidatus Cloacimonadia</taxon>
        <taxon>Candidatus Cloacimonadales</taxon>
        <taxon>Candidatus Cloacimonadaceae</taxon>
        <taxon>Candidatus Cloacimonas</taxon>
    </lineage>
</organism>
<dbReference type="KEGG" id="caci:CLOAM0845"/>
<evidence type="ECO:0000256" key="2">
    <source>
        <dbReference type="ARBA" id="ARBA00006680"/>
    </source>
</evidence>
<dbReference type="Pfam" id="PF03787">
    <property type="entry name" value="RAMPs"/>
    <property type="match status" value="1"/>
</dbReference>
<dbReference type="STRING" id="459349.CLOAM0845"/>
<name>B0VHB1_CLOAI</name>
<evidence type="ECO:0000256" key="5">
    <source>
        <dbReference type="ARBA" id="ARBA00023118"/>
    </source>
</evidence>
<dbReference type="OrthoDB" id="24360at2"/>
<evidence type="ECO:0000256" key="4">
    <source>
        <dbReference type="ARBA" id="ARBA00022884"/>
    </source>
</evidence>
<dbReference type="GO" id="GO:0003723">
    <property type="term" value="F:RNA binding"/>
    <property type="evidence" value="ECO:0007669"/>
    <property type="project" value="UniProtKB-KW"/>
</dbReference>
<evidence type="ECO:0000313" key="9">
    <source>
        <dbReference type="Proteomes" id="UP000002019"/>
    </source>
</evidence>
<evidence type="ECO:0000313" key="8">
    <source>
        <dbReference type="EMBL" id="CAO80726.1"/>
    </source>
</evidence>
<comment type="function">
    <text evidence="1">This subunit might be involved in maturation of a crRNA intermediate to its mature form.</text>
</comment>
<dbReference type="RefSeq" id="WP_015424584.1">
    <property type="nucleotide sequence ID" value="NC_020449.1"/>
</dbReference>
<evidence type="ECO:0000256" key="6">
    <source>
        <dbReference type="ARBA" id="ARBA00031720"/>
    </source>
</evidence>
<evidence type="ECO:0000256" key="3">
    <source>
        <dbReference type="ARBA" id="ARBA00016113"/>
    </source>
</evidence>
<dbReference type="PANTHER" id="PTHR38007:SF1">
    <property type="entry name" value="CRISPR SYSTEM CMS PROTEIN CSM5"/>
    <property type="match status" value="1"/>
</dbReference>
<dbReference type="GO" id="GO:0051607">
    <property type="term" value="P:defense response to virus"/>
    <property type="evidence" value="ECO:0007669"/>
    <property type="project" value="UniProtKB-KW"/>
</dbReference>
<gene>
    <name evidence="8" type="ordered locus">CLOAM0845</name>
</gene>
<dbReference type="eggNOG" id="COG1332">
    <property type="taxonomic scope" value="Bacteria"/>
</dbReference>
<evidence type="ECO:0000256" key="1">
    <source>
        <dbReference type="ARBA" id="ARBA00003088"/>
    </source>
</evidence>
<dbReference type="InterPro" id="IPR005537">
    <property type="entry name" value="RAMP_III_fam"/>
</dbReference>
<feature type="domain" description="CRISPR type III-associated protein" evidence="7">
    <location>
        <begin position="16"/>
        <end position="306"/>
    </location>
</feature>
<reference evidence="8 9" key="1">
    <citation type="journal article" date="2008" name="J. Bacteriol.">
        <title>'Candidatus Cloacamonas acidaminovorans': genome sequence reconstruction provides a first glimpse of a new bacterial division.</title>
        <authorList>
            <person name="Pelletier E."/>
            <person name="Kreimeyer A."/>
            <person name="Bocs S."/>
            <person name="Rouy Z."/>
            <person name="Gyapay G."/>
            <person name="Chouari R."/>
            <person name="Riviere D."/>
            <person name="Ganesan A."/>
            <person name="Daegelen P."/>
            <person name="Sghir A."/>
            <person name="Cohen G.N."/>
            <person name="Medigue C."/>
            <person name="Weissenbach J."/>
            <person name="Le Paslier D."/>
        </authorList>
    </citation>
    <scope>NUCLEOTIDE SEQUENCE [LARGE SCALE GENOMIC DNA]</scope>
    <source>
        <strain evidence="9">Evry</strain>
    </source>
</reference>
<evidence type="ECO:0000259" key="7">
    <source>
        <dbReference type="Pfam" id="PF03787"/>
    </source>
</evidence>
<keyword evidence="9" id="KW-1185">Reference proteome</keyword>
<comment type="similarity">
    <text evidence="2">Belongs to the CRISPR-associated Csm5 family.</text>
</comment>
<sequence>MIREGNIKYNVIPLSYVHIGNGSTYDPFSFVIKNGYAYNINQIAYIEYLKKTASAEFNKVLESEDYKSILRYLYDCFDPDNHLYLSRYPVNPDIESIFLEHIKNPDNQNQIWAFTKNALGVPYIPGSSVKGAIRSAIIAALQSKIQLKNLKSDFEFELLAGENEKKATVSSDPFKYLKICDAPLSDNYLDIERIERIYIDKNKSSAPIYAETIKPSELPITKTTLTLSDNFLQHKGIQYLFPPQMKIIDKILAIFQTINRFYYNKIEELNKKITNPEIKDAYKLIILELKKLLSNNRSGNFILHIGKGAGTNLLQIQTPSSEFPKTISLVDKKPIGWLKFEFYK</sequence>
<dbReference type="HOGENOM" id="CLU_036878_2_0_0"/>
<dbReference type="EMBL" id="CU466930">
    <property type="protein sequence ID" value="CAO80726.1"/>
    <property type="molecule type" value="Genomic_DNA"/>
</dbReference>
<keyword evidence="4" id="KW-0694">RNA-binding</keyword>
<accession>B0VHB1</accession>
<protein>
    <recommendedName>
        <fullName evidence="3">CRISPR system Cms protein Csm5</fullName>
    </recommendedName>
    <alternativeName>
        <fullName evidence="6">CRISPR type III A-associated protein Csm5</fullName>
    </alternativeName>
</protein>
<dbReference type="Proteomes" id="UP000002019">
    <property type="component" value="Chromosome"/>
</dbReference>
<dbReference type="InterPro" id="IPR010173">
    <property type="entry name" value="CRISPR-assoc_Csm5"/>
</dbReference>
<dbReference type="PANTHER" id="PTHR38007">
    <property type="entry name" value="CRISPR SYSTEM CMS PROTEIN CSM5"/>
    <property type="match status" value="1"/>
</dbReference>